<dbReference type="Proteomes" id="UP000674318">
    <property type="component" value="Unassembled WGS sequence"/>
</dbReference>
<dbReference type="GO" id="GO:0008270">
    <property type="term" value="F:zinc ion binding"/>
    <property type="evidence" value="ECO:0007669"/>
    <property type="project" value="UniProtKB-KW"/>
</dbReference>
<accession>A0A836LL89</accession>
<dbReference type="PANTHER" id="PTHR22894">
    <property type="entry name" value="RING-TYPE DOMAIN-CONTAINING PROTEIN"/>
    <property type="match status" value="1"/>
</dbReference>
<dbReference type="Pfam" id="PF13920">
    <property type="entry name" value="zf-C3HC4_3"/>
    <property type="match status" value="1"/>
</dbReference>
<feature type="domain" description="RING-type" evidence="3">
    <location>
        <begin position="133"/>
        <end position="179"/>
    </location>
</feature>
<dbReference type="InterPro" id="IPR013083">
    <property type="entry name" value="Znf_RING/FYVE/PHD"/>
</dbReference>
<reference evidence="4 5" key="1">
    <citation type="submission" date="2021-02" db="EMBL/GenBank/DDBJ databases">
        <title>Porcisia hertigi Genome sequencing and assembly.</title>
        <authorList>
            <person name="Almutairi H."/>
            <person name="Gatherer D."/>
        </authorList>
    </citation>
    <scope>NUCLEOTIDE SEQUENCE [LARGE SCALE GENOMIC DNA]</scope>
    <source>
        <strain evidence="4 5">C119</strain>
    </source>
</reference>
<gene>
    <name evidence="4" type="ORF">JKF63_07257</name>
</gene>
<organism evidence="4 5">
    <name type="scientific">Porcisia hertigi</name>
    <dbReference type="NCBI Taxonomy" id="2761500"/>
    <lineage>
        <taxon>Eukaryota</taxon>
        <taxon>Discoba</taxon>
        <taxon>Euglenozoa</taxon>
        <taxon>Kinetoplastea</taxon>
        <taxon>Metakinetoplastina</taxon>
        <taxon>Trypanosomatida</taxon>
        <taxon>Trypanosomatidae</taxon>
        <taxon>Leishmaniinae</taxon>
        <taxon>Porcisia</taxon>
    </lineage>
</organism>
<comment type="caution">
    <text evidence="4">The sequence shown here is derived from an EMBL/GenBank/DDBJ whole genome shotgun (WGS) entry which is preliminary data.</text>
</comment>
<protein>
    <recommendedName>
        <fullName evidence="3">RING-type domain-containing protein</fullName>
    </recommendedName>
</protein>
<keyword evidence="2" id="KW-0472">Membrane</keyword>
<dbReference type="AlphaFoldDB" id="A0A836LL89"/>
<dbReference type="Gene3D" id="3.30.40.10">
    <property type="entry name" value="Zinc/RING finger domain, C3HC4 (zinc finger)"/>
    <property type="match status" value="1"/>
</dbReference>
<keyword evidence="5" id="KW-1185">Reference proteome</keyword>
<dbReference type="PROSITE" id="PS50089">
    <property type="entry name" value="ZF_RING_2"/>
    <property type="match status" value="1"/>
</dbReference>
<dbReference type="GeneID" id="94293274"/>
<dbReference type="InterPro" id="IPR038896">
    <property type="entry name" value="RNF170"/>
</dbReference>
<evidence type="ECO:0000259" key="3">
    <source>
        <dbReference type="PROSITE" id="PS50089"/>
    </source>
</evidence>
<dbReference type="EMBL" id="JAFJZO010000004">
    <property type="protein sequence ID" value="KAG5511660.1"/>
    <property type="molecule type" value="Genomic_DNA"/>
</dbReference>
<dbReference type="SUPFAM" id="SSF57850">
    <property type="entry name" value="RING/U-box"/>
    <property type="match status" value="1"/>
</dbReference>
<dbReference type="RefSeq" id="XP_067759752.1">
    <property type="nucleotide sequence ID" value="XM_067903197.1"/>
</dbReference>
<dbReference type="PANTHER" id="PTHR22894:SF5">
    <property type="entry name" value="RING-TYPE DOMAIN-CONTAINING PROTEIN"/>
    <property type="match status" value="1"/>
</dbReference>
<keyword evidence="2" id="KW-1133">Transmembrane helix</keyword>
<name>A0A836LL89_9TRYP</name>
<keyword evidence="1" id="KW-0862">Zinc</keyword>
<dbReference type="GO" id="GO:0061630">
    <property type="term" value="F:ubiquitin protein ligase activity"/>
    <property type="evidence" value="ECO:0007669"/>
    <property type="project" value="InterPro"/>
</dbReference>
<evidence type="ECO:0000256" key="1">
    <source>
        <dbReference type="PROSITE-ProRule" id="PRU00175"/>
    </source>
</evidence>
<keyword evidence="1" id="KW-0863">Zinc-finger</keyword>
<dbReference type="KEGG" id="phet:94293274"/>
<feature type="transmembrane region" description="Helical" evidence="2">
    <location>
        <begin position="234"/>
        <end position="256"/>
    </location>
</feature>
<evidence type="ECO:0000256" key="2">
    <source>
        <dbReference type="SAM" id="Phobius"/>
    </source>
</evidence>
<proteinExistence type="predicted"/>
<keyword evidence="1" id="KW-0479">Metal-binding</keyword>
<dbReference type="InterPro" id="IPR001841">
    <property type="entry name" value="Znf_RING"/>
</dbReference>
<dbReference type="SMART" id="SM00184">
    <property type="entry name" value="RING"/>
    <property type="match status" value="1"/>
</dbReference>
<evidence type="ECO:0000313" key="5">
    <source>
        <dbReference type="Proteomes" id="UP000674318"/>
    </source>
</evidence>
<sequence>MEYRSRPVLTFAQARYANTSHHPAASAFPAGCHVLASLSTGDSVAMDFVYVAAPALALAMLILWMTRLVVMRLEAQRMCRYATNWGTLPHYIEVQAVAATLRPKRPAPSQEAAKGIAPAAARAVTGARVAMHCTICLTAIVDHPVELLPCGHQQFCAHCLVQMWQCSGMYRQMRCPLCRQPVELMCPVSVTGSRPSIDDVLLMQKYNGGFCGAKKLSLLDRCVLRLRIMTHARLLPIVIGLRIAVLHITMLTYMLWPIHLTEVADTVAQQTAKHDAPSSAIAVACSSAVQALTTVVYTPAAYADDICLAAVGVILTGHFLQSALFHDLKP</sequence>
<keyword evidence="2" id="KW-0812">Transmembrane</keyword>
<evidence type="ECO:0000313" key="4">
    <source>
        <dbReference type="EMBL" id="KAG5511660.1"/>
    </source>
</evidence>
<feature type="transmembrane region" description="Helical" evidence="2">
    <location>
        <begin position="48"/>
        <end position="70"/>
    </location>
</feature>
<dbReference type="OrthoDB" id="264917at2759"/>